<name>A0A9R1VVR4_LACSA</name>
<reference evidence="1 2" key="1">
    <citation type="journal article" date="2017" name="Nat. Commun.">
        <title>Genome assembly with in vitro proximity ligation data and whole-genome triplication in lettuce.</title>
        <authorList>
            <person name="Reyes-Chin-Wo S."/>
            <person name="Wang Z."/>
            <person name="Yang X."/>
            <person name="Kozik A."/>
            <person name="Arikit S."/>
            <person name="Song C."/>
            <person name="Xia L."/>
            <person name="Froenicke L."/>
            <person name="Lavelle D.O."/>
            <person name="Truco M.J."/>
            <person name="Xia R."/>
            <person name="Zhu S."/>
            <person name="Xu C."/>
            <person name="Xu H."/>
            <person name="Xu X."/>
            <person name="Cox K."/>
            <person name="Korf I."/>
            <person name="Meyers B.C."/>
            <person name="Michelmore R.W."/>
        </authorList>
    </citation>
    <scope>NUCLEOTIDE SEQUENCE [LARGE SCALE GENOMIC DNA]</scope>
    <source>
        <strain evidence="2">cv. Salinas</strain>
        <tissue evidence="1">Seedlings</tissue>
    </source>
</reference>
<protein>
    <recommendedName>
        <fullName evidence="3">Reverse transcriptase domain-containing protein</fullName>
    </recommendedName>
</protein>
<keyword evidence="2" id="KW-1185">Reference proteome</keyword>
<comment type="caution">
    <text evidence="1">The sequence shown here is derived from an EMBL/GenBank/DDBJ whole genome shotgun (WGS) entry which is preliminary data.</text>
</comment>
<proteinExistence type="predicted"/>
<evidence type="ECO:0008006" key="3">
    <source>
        <dbReference type="Google" id="ProtNLM"/>
    </source>
</evidence>
<sequence length="203" mass="23646">MEAARLSVKKIIDAELVVVQATSPYDIILGRAGLRKLKVVPSTLQGYEFHFLHQLRRNSENSFKTTWIFLLGHLLIWKEYPKTWLHTSLTLSHKLVPPGKRNALAGERSKAVNEEVDQLVKAMILRESLLTVWISNPVLVMKGDRSWCMCVDYTIESLQGFRWKNFLNANKGYHQIHMEKYNEDKTSFYIDRGTFCYMKMSFT</sequence>
<dbReference type="Gene3D" id="3.10.10.10">
    <property type="entry name" value="HIV Type 1 Reverse Transcriptase, subunit A, domain 1"/>
    <property type="match status" value="1"/>
</dbReference>
<dbReference type="PANTHER" id="PTHR24559:SF444">
    <property type="entry name" value="REVERSE TRANSCRIPTASE DOMAIN-CONTAINING PROTEIN"/>
    <property type="match status" value="1"/>
</dbReference>
<evidence type="ECO:0000313" key="2">
    <source>
        <dbReference type="Proteomes" id="UP000235145"/>
    </source>
</evidence>
<gene>
    <name evidence="1" type="ORF">LSAT_V11C400188830</name>
</gene>
<accession>A0A9R1VVR4</accession>
<dbReference type="SUPFAM" id="SSF56672">
    <property type="entry name" value="DNA/RNA polymerases"/>
    <property type="match status" value="1"/>
</dbReference>
<dbReference type="AlphaFoldDB" id="A0A9R1VVR4"/>
<evidence type="ECO:0000313" key="1">
    <source>
        <dbReference type="EMBL" id="KAJ0211695.1"/>
    </source>
</evidence>
<dbReference type="InterPro" id="IPR053134">
    <property type="entry name" value="RNA-dir_DNA_polymerase"/>
</dbReference>
<organism evidence="1 2">
    <name type="scientific">Lactuca sativa</name>
    <name type="common">Garden lettuce</name>
    <dbReference type="NCBI Taxonomy" id="4236"/>
    <lineage>
        <taxon>Eukaryota</taxon>
        <taxon>Viridiplantae</taxon>
        <taxon>Streptophyta</taxon>
        <taxon>Embryophyta</taxon>
        <taxon>Tracheophyta</taxon>
        <taxon>Spermatophyta</taxon>
        <taxon>Magnoliopsida</taxon>
        <taxon>eudicotyledons</taxon>
        <taxon>Gunneridae</taxon>
        <taxon>Pentapetalae</taxon>
        <taxon>asterids</taxon>
        <taxon>campanulids</taxon>
        <taxon>Asterales</taxon>
        <taxon>Asteraceae</taxon>
        <taxon>Cichorioideae</taxon>
        <taxon>Cichorieae</taxon>
        <taxon>Lactucinae</taxon>
        <taxon>Lactuca</taxon>
    </lineage>
</organism>
<dbReference type="PANTHER" id="PTHR24559">
    <property type="entry name" value="TRANSPOSON TY3-I GAG-POL POLYPROTEIN"/>
    <property type="match status" value="1"/>
</dbReference>
<dbReference type="Proteomes" id="UP000235145">
    <property type="component" value="Unassembled WGS sequence"/>
</dbReference>
<dbReference type="EMBL" id="NBSK02000004">
    <property type="protein sequence ID" value="KAJ0211695.1"/>
    <property type="molecule type" value="Genomic_DNA"/>
</dbReference>
<dbReference type="InterPro" id="IPR043502">
    <property type="entry name" value="DNA/RNA_pol_sf"/>
</dbReference>